<accession>A0A645JJ14</accession>
<sequence length="69" mass="7228">MLFGVEAKALDQLGSAFGVGGIVAGRRVRGHLHHGLQKLHFFVEVLVNPCIDGGVGGLLVLIHIGHCCS</sequence>
<evidence type="ECO:0000313" key="1">
    <source>
        <dbReference type="EMBL" id="MPN60334.1"/>
    </source>
</evidence>
<dbReference type="EMBL" id="VSSQ01135463">
    <property type="protein sequence ID" value="MPN60334.1"/>
    <property type="molecule type" value="Genomic_DNA"/>
</dbReference>
<organism evidence="1">
    <name type="scientific">bioreactor metagenome</name>
    <dbReference type="NCBI Taxonomy" id="1076179"/>
    <lineage>
        <taxon>unclassified sequences</taxon>
        <taxon>metagenomes</taxon>
        <taxon>ecological metagenomes</taxon>
    </lineage>
</organism>
<gene>
    <name evidence="1" type="ORF">SDC9_208062</name>
</gene>
<protein>
    <submittedName>
        <fullName evidence="1">Uncharacterized protein</fullName>
    </submittedName>
</protein>
<dbReference type="AlphaFoldDB" id="A0A645JJ14"/>
<proteinExistence type="predicted"/>
<comment type="caution">
    <text evidence="1">The sequence shown here is derived from an EMBL/GenBank/DDBJ whole genome shotgun (WGS) entry which is preliminary data.</text>
</comment>
<reference evidence="1" key="1">
    <citation type="submission" date="2019-08" db="EMBL/GenBank/DDBJ databases">
        <authorList>
            <person name="Kucharzyk K."/>
            <person name="Murdoch R.W."/>
            <person name="Higgins S."/>
            <person name="Loffler F."/>
        </authorList>
    </citation>
    <scope>NUCLEOTIDE SEQUENCE</scope>
</reference>
<name>A0A645JJ14_9ZZZZ</name>